<feature type="region of interest" description="Disordered" evidence="1">
    <location>
        <begin position="925"/>
        <end position="945"/>
    </location>
</feature>
<feature type="compositionally biased region" description="Basic and acidic residues" evidence="1">
    <location>
        <begin position="1105"/>
        <end position="1121"/>
    </location>
</feature>
<evidence type="ECO:0000313" key="2">
    <source>
        <dbReference type="EMBL" id="KAI5077099.1"/>
    </source>
</evidence>
<sequence>MAAVDQRLGVVRRGVTPAAPKPINLRSQKFENHQLVPEVEIVPRGTCCWGIAGRSIPASEKGDEKTASASLPPGVSNTEDHGSKALNDLGLNDEVQGPAEESDLARTIESNTPQISSTACVTEVETCDSCPHLEVDNSIAKAGSEYFSPTDSDAGSFSESVARPSSSESYSSSSVSPTTRVEEQKHSSGFSEVYLDDCEKASNFQVKQETLVDNESPQGGSQDFGYFEGFYGTQSPFPRPGVPYPNCMGMAFGPGVHPEQSHHYSLLGVPYYDSAKDKEIVVITMVGNPGVYGNYLPYSGFPVQYGRPSVNGNFPLQFGHFDSFVGPPLPSEMKPMFSGEDSGYAGYEQDKYKHDWANGSSMGTVRRDNSTRFSASHSMHEFNPNLSNCNMSKRTGRQKAVNRNRRAALREVSPADFAPERRVTLLTKVSQHEVIISDLQRKSKYGGARQAKHTSNPHLLAEDDTEALPAPQPALKSMEIPVCASQRNDASLLMEAPNRDEVRFQSGASPSILVEAASELTDITIVGAEVAVEESCTRDMSQNLSAHQELFSLQAVGFGSNSEDHILGASCDEDVKTTVSDPSTFSISSQSPTLAPEIISQAQHGLAAQEKESTSTCSIVLCQMPDSSGEPFTASDNIRYKSEVRFVGKSGEIQLDCSSANSTGSVHYMELACENVKDNGSSSALTAGSLLSVHAEELIQKLGAQNSIKKWRRKGSANVIQPGHGGADQKVQDAVVDKTDISYNSQNDVSRHVMHAAGTSSLPSSPRPLPEGNVSLSSSAPVAPITLSSYNDFTDSSKNCPVSQVVTESDNFYMNESSKMGVEAGYSTSGFSECAPGFCPAQMVDGSTGTSSGAGDQPSFSRIVLCSVGKKWRPKLPGAGGHDTSVKKVSGARAGKGTVAPAVSGLKIIENASVRDGTGLLEASKVPGNNHGQPSHNVKSSGDVGGDVENKLRQRVLKHQRSGNLSLIHCIGSNREGSVNADEDTFISRNNLSPKSLFLGKQGHAWRVIGKQSQKPIDYMECSENVQGDVENKPSQSVWKPRRPEDVSMTNSITSNSERPMITEVDESNSRNNSSPKKLSLGKQCHAWRATGKHVPQLKVPPVCKPEDLEHSNRTVKRKEAANFVKGASQQSWKPRQSGSSTKGSFDGVGGNPLHLASHKVRAEGNEQGNRRPFSMKNFSNDDNTKIAQSLQPLSYSSIHTEHGLVRENMCTVGIDNGKSHSSSRTYMKPGRWGEFQVTKKVDRKGWVVKTETDHLKA</sequence>
<feature type="compositionally biased region" description="Polar residues" evidence="1">
    <location>
        <begin position="1048"/>
        <end position="1058"/>
    </location>
</feature>
<organism evidence="2 3">
    <name type="scientific">Adiantum capillus-veneris</name>
    <name type="common">Maidenhair fern</name>
    <dbReference type="NCBI Taxonomy" id="13818"/>
    <lineage>
        <taxon>Eukaryota</taxon>
        <taxon>Viridiplantae</taxon>
        <taxon>Streptophyta</taxon>
        <taxon>Embryophyta</taxon>
        <taxon>Tracheophyta</taxon>
        <taxon>Polypodiopsida</taxon>
        <taxon>Polypodiidae</taxon>
        <taxon>Polypodiales</taxon>
        <taxon>Pteridineae</taxon>
        <taxon>Pteridaceae</taxon>
        <taxon>Vittarioideae</taxon>
        <taxon>Adiantum</taxon>
    </lineage>
</organism>
<reference evidence="2" key="1">
    <citation type="submission" date="2021-01" db="EMBL/GenBank/DDBJ databases">
        <title>Adiantum capillus-veneris genome.</title>
        <authorList>
            <person name="Fang Y."/>
            <person name="Liao Q."/>
        </authorList>
    </citation>
    <scope>NUCLEOTIDE SEQUENCE</scope>
    <source>
        <strain evidence="2">H3</strain>
        <tissue evidence="2">Leaf</tissue>
    </source>
</reference>
<feature type="compositionally biased region" description="Polar residues" evidence="1">
    <location>
        <begin position="1128"/>
        <end position="1144"/>
    </location>
</feature>
<accession>A0A9D4UZZ0</accession>
<gene>
    <name evidence="2" type="ORF">GOP47_0006923</name>
</gene>
<dbReference type="PANTHER" id="PTHR34805:SF2">
    <property type="entry name" value="BAT2 N-TERMINAL DOMAIN-CONTAINING PROTEIN"/>
    <property type="match status" value="1"/>
</dbReference>
<dbReference type="PANTHER" id="PTHR34805">
    <property type="entry name" value="PROTEIN MODIFIER OF SNC1 1"/>
    <property type="match status" value="1"/>
</dbReference>
<dbReference type="InterPro" id="IPR038808">
    <property type="entry name" value="MOS1-like"/>
</dbReference>
<feature type="compositionally biased region" description="Low complexity" evidence="1">
    <location>
        <begin position="156"/>
        <end position="177"/>
    </location>
</feature>
<feature type="compositionally biased region" description="Polar residues" evidence="1">
    <location>
        <begin position="930"/>
        <end position="940"/>
    </location>
</feature>
<evidence type="ECO:0000313" key="3">
    <source>
        <dbReference type="Proteomes" id="UP000886520"/>
    </source>
</evidence>
<proteinExistence type="predicted"/>
<keyword evidence="3" id="KW-1185">Reference proteome</keyword>
<feature type="region of interest" description="Disordered" evidence="1">
    <location>
        <begin position="1028"/>
        <end position="1082"/>
    </location>
</feature>
<name>A0A9D4UZZ0_ADICA</name>
<evidence type="ECO:0000256" key="1">
    <source>
        <dbReference type="SAM" id="MobiDB-lite"/>
    </source>
</evidence>
<feature type="region of interest" description="Disordered" evidence="1">
    <location>
        <begin position="758"/>
        <end position="778"/>
    </location>
</feature>
<dbReference type="AlphaFoldDB" id="A0A9D4UZZ0"/>
<feature type="region of interest" description="Disordered" evidence="1">
    <location>
        <begin position="1102"/>
        <end position="1155"/>
    </location>
</feature>
<feature type="region of interest" description="Disordered" evidence="1">
    <location>
        <begin position="144"/>
        <end position="188"/>
    </location>
</feature>
<dbReference type="OrthoDB" id="1736446at2759"/>
<dbReference type="Proteomes" id="UP000886520">
    <property type="component" value="Chromosome 7"/>
</dbReference>
<comment type="caution">
    <text evidence="2">The sequence shown here is derived from an EMBL/GenBank/DDBJ whole genome shotgun (WGS) entry which is preliminary data.</text>
</comment>
<dbReference type="EMBL" id="JABFUD020000007">
    <property type="protein sequence ID" value="KAI5077099.1"/>
    <property type="molecule type" value="Genomic_DNA"/>
</dbReference>
<protein>
    <submittedName>
        <fullName evidence="2">Uncharacterized protein</fullName>
    </submittedName>
</protein>
<dbReference type="GO" id="GO:0040029">
    <property type="term" value="P:epigenetic regulation of gene expression"/>
    <property type="evidence" value="ECO:0007669"/>
    <property type="project" value="TreeGrafter"/>
</dbReference>
<feature type="region of interest" description="Disordered" evidence="1">
    <location>
        <begin position="58"/>
        <end position="110"/>
    </location>
</feature>